<dbReference type="KEGG" id="vai:BU251_03370"/>
<dbReference type="OrthoDB" id="9814358at2"/>
<proteinExistence type="predicted"/>
<dbReference type="AlphaFoldDB" id="A0A410P3Z0"/>
<name>A0A410P3Z0_VELA1</name>
<protein>
    <submittedName>
        <fullName evidence="1">Uncharacterized protein</fullName>
    </submittedName>
</protein>
<accession>A0A410P3Z0</accession>
<evidence type="ECO:0000313" key="1">
    <source>
        <dbReference type="EMBL" id="QAT16840.1"/>
    </source>
</evidence>
<sequence>MKSWRSVERWGVFLILSFLWTSEVSAAIPRAINYQGRLTDSSGIPLTGAYDVTFKIYDAQTAGNLLWQETHAGVVVDKGLFNVILGSVSGLNIAFDKPYYLEIKVGSEVMVPRQQVTSSGYAIRSEIADDSVKFLGKGLGDFVLSGDITAVPTANKAVKLDGNAKLPTAALKTFDSGWFVVVRNAAYLKTHNLGTTKCIVVGYLAENSDGSGRFAWGLGQNQQYGGGVFVAEMTPTTVTIRTDPDHLGSVRDKNGNAWNPTSGYVRIIMWALE</sequence>
<keyword evidence="2" id="KW-1185">Reference proteome</keyword>
<reference evidence="1 2" key="1">
    <citation type="submission" date="2017-01" db="EMBL/GenBank/DDBJ databases">
        <title>First insights into the biology of 'candidatus Vampirococcus archaeovorus'.</title>
        <authorList>
            <person name="Kizina J."/>
            <person name="Jordan S."/>
            <person name="Stueber K."/>
            <person name="Reinhardt R."/>
            <person name="Harder J."/>
        </authorList>
    </citation>
    <scope>NUCLEOTIDE SEQUENCE [LARGE SCALE GENOMIC DNA]</scope>
    <source>
        <strain evidence="1 2">LiM</strain>
    </source>
</reference>
<organism evidence="1 2">
    <name type="scientific">Velamenicoccus archaeovorus</name>
    <dbReference type="NCBI Taxonomy" id="1930593"/>
    <lineage>
        <taxon>Bacteria</taxon>
        <taxon>Pseudomonadati</taxon>
        <taxon>Candidatus Omnitrophota</taxon>
        <taxon>Candidatus Velamenicoccus</taxon>
    </lineage>
</organism>
<evidence type="ECO:0000313" key="2">
    <source>
        <dbReference type="Proteomes" id="UP000287243"/>
    </source>
</evidence>
<dbReference type="Proteomes" id="UP000287243">
    <property type="component" value="Chromosome"/>
</dbReference>
<gene>
    <name evidence="1" type="ORF">BU251_03370</name>
</gene>
<dbReference type="EMBL" id="CP019384">
    <property type="protein sequence ID" value="QAT16840.1"/>
    <property type="molecule type" value="Genomic_DNA"/>
</dbReference>
<dbReference type="RefSeq" id="WP_128699483.1">
    <property type="nucleotide sequence ID" value="NZ_CP019384.1"/>
</dbReference>